<sequence>MNPLDVQMILFGADVRKGLLQEMGFQKEPHPQGIGSSLYRREGVLLHSTGLWVEGVYYLRPREAFYRLVHPLIPPEEPPPEARIPRAEGGKALRPFVLWYEAQVERLAPGHRQRALKGLTRSAQRSLEAWRFWMGDS</sequence>
<keyword evidence="1" id="KW-0614">Plasmid</keyword>
<protein>
    <submittedName>
        <fullName evidence="1">Uncharacterized protein</fullName>
    </submittedName>
</protein>
<evidence type="ECO:0000313" key="2">
    <source>
        <dbReference type="Proteomes" id="UP000000211"/>
    </source>
</evidence>
<dbReference type="AlphaFoldDB" id="K7RLV5"/>
<dbReference type="KEGG" id="tos:Theos_2376"/>
<proteinExistence type="predicted"/>
<dbReference type="EMBL" id="CP003250">
    <property type="protein sequence ID" value="AFV77362.1"/>
    <property type="molecule type" value="Genomic_DNA"/>
</dbReference>
<dbReference type="HOGENOM" id="CLU_1864204_0_0_0"/>
<evidence type="ECO:0000313" key="1">
    <source>
        <dbReference type="EMBL" id="AFV77362.1"/>
    </source>
</evidence>
<name>K7RLV5_THEOS</name>
<geneLocation type="plasmid" evidence="1 2">
    <name>pTHEOS01</name>
</geneLocation>
<reference evidence="1 2" key="1">
    <citation type="journal article" date="2013" name="Genome Announc.">
        <title>Whole Genome Sequencing of Thermus oshimai JL-2 and Thermus thermophilus JL-18, Incomplete Denitrifiers from the United States Great Basin.</title>
        <authorList>
            <person name="Murugapiran S.K."/>
            <person name="Huntemann M."/>
            <person name="Wei C.L."/>
            <person name="Han J."/>
            <person name="Detter J.C."/>
            <person name="Han C.S."/>
            <person name="Erkkila T.H."/>
            <person name="Teshima H."/>
            <person name="Chen A."/>
            <person name="Kyrpides N."/>
            <person name="Mavrommatis K."/>
            <person name="Markowitz V."/>
            <person name="Szeto E."/>
            <person name="Ivanova N."/>
            <person name="Pagani I."/>
            <person name="Lam J."/>
            <person name="McDonald A.I."/>
            <person name="Dodsworth J.A."/>
            <person name="Pati A."/>
            <person name="Goodwin L."/>
            <person name="Peters L."/>
            <person name="Pitluck S."/>
            <person name="Woyke T."/>
            <person name="Hedlund B.P."/>
        </authorList>
    </citation>
    <scope>NUCLEOTIDE SEQUENCE</scope>
    <source>
        <strain evidence="1 2">JL-2</strain>
        <plasmid evidence="1">pTHEOS01</plasmid>
    </source>
</reference>
<keyword evidence="2" id="KW-1185">Reference proteome</keyword>
<gene>
    <name evidence="1" type="ORF">Theos_2376</name>
</gene>
<accession>K7RLV5</accession>
<dbReference type="PATRIC" id="fig|751945.3.peg.2315"/>
<organism evidence="1 2">
    <name type="scientific">Thermus oshimai JL-2</name>
    <dbReference type="NCBI Taxonomy" id="751945"/>
    <lineage>
        <taxon>Bacteria</taxon>
        <taxon>Thermotogati</taxon>
        <taxon>Deinococcota</taxon>
        <taxon>Deinococci</taxon>
        <taxon>Thermales</taxon>
        <taxon>Thermaceae</taxon>
        <taxon>Thermus</taxon>
    </lineage>
</organism>
<dbReference type="Proteomes" id="UP000000211">
    <property type="component" value="Plasmid pTHEOS01"/>
</dbReference>